<proteinExistence type="inferred from homology"/>
<keyword evidence="3" id="KW-0858">Xylan degradation</keyword>
<keyword evidence="2" id="KW-0719">Serine esterase</keyword>
<dbReference type="Proteomes" id="UP000815677">
    <property type="component" value="Unassembled WGS sequence"/>
</dbReference>
<dbReference type="Gene3D" id="3.40.50.1820">
    <property type="entry name" value="alpha/beta hydrolase"/>
    <property type="match status" value="1"/>
</dbReference>
<keyword evidence="7" id="KW-0106">Calcium</keyword>
<evidence type="ECO:0000256" key="2">
    <source>
        <dbReference type="ARBA" id="ARBA00022487"/>
    </source>
</evidence>
<keyword evidence="12" id="KW-1185">Reference proteome</keyword>
<dbReference type="PANTHER" id="PTHR33938:SF15">
    <property type="entry name" value="FERULOYL ESTERASE B-RELATED"/>
    <property type="match status" value="1"/>
</dbReference>
<sequence>MDFQLPGLGLLPKLLPGFLASITPLQSPLPDPIQACLALKSSVNIENTTITGVSYVPAGSTVATPGVCVASTDVVASVCRVEFTTRTSEHSAVRAEAWLPDEWYGRFLGAGNGGLGGCIDYGTLNYGTAYHFATVGSDNGHDGSDGSFFLNKPEVINDFAFRAIHVEAVVGKQLVEAYYKRPHDKSYYLGCSTGGRQGTQAALKFPEDFDGIVAGAPAHNWNHLMYWTGITARHIGSPEFWSSSAYIPPHLWKTLIVPEILRQCDTLDGVKDGIITEPDECDFQPETLLCRRWPVHCLSQHQVDALRKIYAPVFVDGEFVYPRFDPGAEADAAALALFGGAFPDIPKSWLRYVVLNDTDFDVREFGAGHLRLMDTMDNGGISTFDGDLSAFRARGGKFLTYHGRMDPLIASGNSKNYYDLISQTLGSPDDFYRLFLIPGMGHCAGGPGSTRFGQLGRSIAPHNDTQHNILLALVDWVEHGVAPERNSSVWTEVQPHHVTSPKMLLLRIYKYCFSMSLMGSPILLAFPTRFCRTPVRSIDEVVARDEGHGGASVCVGGRHGPGAVVSRQQRDNIFRVCWRGTTPRISTSG</sequence>
<dbReference type="InterPro" id="IPR029058">
    <property type="entry name" value="AB_hydrolase_fold"/>
</dbReference>
<protein>
    <recommendedName>
        <fullName evidence="10">Carboxylic ester hydrolase</fullName>
        <ecNumber evidence="10">3.1.1.-</ecNumber>
    </recommendedName>
</protein>
<evidence type="ECO:0000256" key="8">
    <source>
        <dbReference type="ARBA" id="ARBA00023157"/>
    </source>
</evidence>
<evidence type="ECO:0000313" key="12">
    <source>
        <dbReference type="Proteomes" id="UP000815677"/>
    </source>
</evidence>
<keyword evidence="3" id="KW-0624">Polysaccharide degradation</keyword>
<evidence type="ECO:0000256" key="5">
    <source>
        <dbReference type="ARBA" id="ARBA00022729"/>
    </source>
</evidence>
<name>A0ABQ0L3T0_MYCCL</name>
<organism evidence="11 12">
    <name type="scientific">Mycena chlorophos</name>
    <name type="common">Agaric fungus</name>
    <name type="synonym">Agaricus chlorophos</name>
    <dbReference type="NCBI Taxonomy" id="658473"/>
    <lineage>
        <taxon>Eukaryota</taxon>
        <taxon>Fungi</taxon>
        <taxon>Dikarya</taxon>
        <taxon>Basidiomycota</taxon>
        <taxon>Agaricomycotina</taxon>
        <taxon>Agaricomycetes</taxon>
        <taxon>Agaricomycetidae</taxon>
        <taxon>Agaricales</taxon>
        <taxon>Marasmiineae</taxon>
        <taxon>Mycenaceae</taxon>
        <taxon>Mycena</taxon>
    </lineage>
</organism>
<gene>
    <name evidence="11" type="ORF">MCHLO_03343</name>
</gene>
<evidence type="ECO:0000256" key="4">
    <source>
        <dbReference type="ARBA" id="ARBA00022723"/>
    </source>
</evidence>
<evidence type="ECO:0000313" key="11">
    <source>
        <dbReference type="EMBL" id="GAT45781.1"/>
    </source>
</evidence>
<dbReference type="Pfam" id="PF07519">
    <property type="entry name" value="Tannase"/>
    <property type="match status" value="2"/>
</dbReference>
<dbReference type="InterPro" id="IPR011118">
    <property type="entry name" value="Tannase/feruloyl_esterase"/>
</dbReference>
<dbReference type="EMBL" id="DF841701">
    <property type="protein sequence ID" value="GAT45781.1"/>
    <property type="molecule type" value="Genomic_DNA"/>
</dbReference>
<evidence type="ECO:0000256" key="1">
    <source>
        <dbReference type="ARBA" id="ARBA00006249"/>
    </source>
</evidence>
<comment type="similarity">
    <text evidence="1 10">Belongs to the tannase family.</text>
</comment>
<evidence type="ECO:0000256" key="6">
    <source>
        <dbReference type="ARBA" id="ARBA00022801"/>
    </source>
</evidence>
<dbReference type="SUPFAM" id="SSF53474">
    <property type="entry name" value="alpha/beta-Hydrolases"/>
    <property type="match status" value="1"/>
</dbReference>
<dbReference type="EC" id="3.1.1.-" evidence="10"/>
<keyword evidence="5" id="KW-0732">Signal</keyword>
<evidence type="ECO:0000256" key="9">
    <source>
        <dbReference type="ARBA" id="ARBA00034075"/>
    </source>
</evidence>
<keyword evidence="6 10" id="KW-0378">Hydrolase</keyword>
<evidence type="ECO:0000256" key="10">
    <source>
        <dbReference type="RuleBase" id="RU361238"/>
    </source>
</evidence>
<keyword evidence="8" id="KW-1015">Disulfide bond</keyword>
<dbReference type="PANTHER" id="PTHR33938">
    <property type="entry name" value="FERULOYL ESTERASE B-RELATED"/>
    <property type="match status" value="1"/>
</dbReference>
<evidence type="ECO:0000256" key="3">
    <source>
        <dbReference type="ARBA" id="ARBA00022651"/>
    </source>
</evidence>
<keyword evidence="4" id="KW-0479">Metal-binding</keyword>
<keyword evidence="3" id="KW-0119">Carbohydrate metabolism</keyword>
<evidence type="ECO:0000256" key="7">
    <source>
        <dbReference type="ARBA" id="ARBA00022837"/>
    </source>
</evidence>
<comment type="catalytic activity">
    <reaction evidence="9">
        <text>feruloyl-polysaccharide + H2O = ferulate + polysaccharide.</text>
        <dbReference type="EC" id="3.1.1.73"/>
    </reaction>
</comment>
<reference evidence="11" key="1">
    <citation type="submission" date="2014-09" db="EMBL/GenBank/DDBJ databases">
        <title>Genome sequence of the luminous mushroom Mycena chlorophos for searching fungal bioluminescence genes.</title>
        <authorList>
            <person name="Tanaka Y."/>
            <person name="Kasuga D."/>
            <person name="Oba Y."/>
            <person name="Hase S."/>
            <person name="Sato K."/>
            <person name="Oba Y."/>
            <person name="Sakakibara Y."/>
        </authorList>
    </citation>
    <scope>NUCLEOTIDE SEQUENCE</scope>
</reference>
<accession>A0ABQ0L3T0</accession>